<evidence type="ECO:0000259" key="5">
    <source>
        <dbReference type="SMART" id="SM00062"/>
    </source>
</evidence>
<dbReference type="RefSeq" id="WP_159460179.1">
    <property type="nucleotide sequence ID" value="NZ_FWZX01000006.1"/>
</dbReference>
<accession>A0A1Y6BLY2</accession>
<evidence type="ECO:0000256" key="2">
    <source>
        <dbReference type="ARBA" id="ARBA00022448"/>
    </source>
</evidence>
<keyword evidence="3 4" id="KW-0732">Signal</keyword>
<evidence type="ECO:0000313" key="6">
    <source>
        <dbReference type="EMBL" id="SMF18597.1"/>
    </source>
</evidence>
<gene>
    <name evidence="6" type="ORF">SAMN05428998_106173</name>
</gene>
<feature type="signal peptide" evidence="4">
    <location>
        <begin position="1"/>
        <end position="24"/>
    </location>
</feature>
<dbReference type="InterPro" id="IPR051455">
    <property type="entry name" value="Bact_solute-bind_prot3"/>
</dbReference>
<evidence type="ECO:0000256" key="1">
    <source>
        <dbReference type="ARBA" id="ARBA00010333"/>
    </source>
</evidence>
<evidence type="ECO:0000313" key="7">
    <source>
        <dbReference type="Proteomes" id="UP000192917"/>
    </source>
</evidence>
<dbReference type="STRING" id="560819.SAMN05428998_106173"/>
<dbReference type="PANTHER" id="PTHR30085:SF7">
    <property type="entry name" value="AMINO-ACID ABC TRANSPORTER-BINDING PROTEIN YHDW-RELATED"/>
    <property type="match status" value="1"/>
</dbReference>
<protein>
    <submittedName>
        <fullName evidence="6">General L-amino acid transport system substrate-binding protein</fullName>
    </submittedName>
</protein>
<proteinExistence type="inferred from homology"/>
<keyword evidence="2" id="KW-0813">Transport</keyword>
<feature type="chain" id="PRO_5012079794" evidence="4">
    <location>
        <begin position="25"/>
        <end position="353"/>
    </location>
</feature>
<organism evidence="6 7">
    <name type="scientific">Tistlia consotensis USBA 355</name>
    <dbReference type="NCBI Taxonomy" id="560819"/>
    <lineage>
        <taxon>Bacteria</taxon>
        <taxon>Pseudomonadati</taxon>
        <taxon>Pseudomonadota</taxon>
        <taxon>Alphaproteobacteria</taxon>
        <taxon>Rhodospirillales</taxon>
        <taxon>Rhodovibrionaceae</taxon>
        <taxon>Tistlia</taxon>
    </lineage>
</organism>
<dbReference type="PANTHER" id="PTHR30085">
    <property type="entry name" value="AMINO ACID ABC TRANSPORTER PERMEASE"/>
    <property type="match status" value="1"/>
</dbReference>
<dbReference type="Proteomes" id="UP000192917">
    <property type="component" value="Unassembled WGS sequence"/>
</dbReference>
<keyword evidence="7" id="KW-1185">Reference proteome</keyword>
<dbReference type="EMBL" id="FWZX01000006">
    <property type="protein sequence ID" value="SMF18597.1"/>
    <property type="molecule type" value="Genomic_DNA"/>
</dbReference>
<dbReference type="CDD" id="cd13692">
    <property type="entry name" value="PBP2_BztA"/>
    <property type="match status" value="1"/>
</dbReference>
<dbReference type="AlphaFoldDB" id="A0A1Y6BLY2"/>
<name>A0A1Y6BLY2_9PROT</name>
<evidence type="ECO:0000256" key="4">
    <source>
        <dbReference type="SAM" id="SignalP"/>
    </source>
</evidence>
<dbReference type="SMART" id="SM00062">
    <property type="entry name" value="PBPb"/>
    <property type="match status" value="1"/>
</dbReference>
<comment type="similarity">
    <text evidence="1">Belongs to the bacterial solute-binding protein 3 family.</text>
</comment>
<dbReference type="SUPFAM" id="SSF53850">
    <property type="entry name" value="Periplasmic binding protein-like II"/>
    <property type="match status" value="1"/>
</dbReference>
<feature type="domain" description="Solute-binding protein family 3/N-terminal" evidence="5">
    <location>
        <begin position="56"/>
        <end position="276"/>
    </location>
</feature>
<dbReference type="Pfam" id="PF00497">
    <property type="entry name" value="SBP_bac_3"/>
    <property type="match status" value="1"/>
</dbReference>
<dbReference type="GO" id="GO:0006865">
    <property type="term" value="P:amino acid transport"/>
    <property type="evidence" value="ECO:0007669"/>
    <property type="project" value="TreeGrafter"/>
</dbReference>
<dbReference type="InterPro" id="IPR001638">
    <property type="entry name" value="Solute-binding_3/MltF_N"/>
</dbReference>
<evidence type="ECO:0000256" key="3">
    <source>
        <dbReference type="ARBA" id="ARBA00022729"/>
    </source>
</evidence>
<reference evidence="6 7" key="1">
    <citation type="submission" date="2017-04" db="EMBL/GenBank/DDBJ databases">
        <authorList>
            <person name="Afonso C.L."/>
            <person name="Miller P.J."/>
            <person name="Scott M.A."/>
            <person name="Spackman E."/>
            <person name="Goraichik I."/>
            <person name="Dimitrov K.M."/>
            <person name="Suarez D.L."/>
            <person name="Swayne D.E."/>
        </authorList>
    </citation>
    <scope>NUCLEOTIDE SEQUENCE [LARGE SCALE GENOMIC DNA]</scope>
    <source>
        <strain evidence="6 7">USBA 355</strain>
    </source>
</reference>
<sequence>MRRAIILFGILADLAVSSVGVAPAQTRSPDPLQDQPALESPTLARIRHDGLLRCGVIRVGPGVSETDERGVWRGFFPDYCRVLAAAVLGDADAVEFVEVTQTVRFKALNDGAFDVLMGNTTWTASRDTKLGLAFTQPIYYDGQGFMANRALGAARLADVHHATVCVNRNTTTIRNLEELIASRHLDLKVRGFDSGEMAYDSFFAHDCDILTTDRIALTTVRLSRSPDPDDYVLFPDMVSKEPLSPTLRNDDEDWFDVVQWSVFATLLAEEHGIRSDNLDSFLDSNDPEVRRLLGLDPGIGADLGLDEDWARRIVAQVGNYAEIFNRNLSPLGLDRGLNALWRDGGLLYAPPLR</sequence>
<dbReference type="Gene3D" id="3.40.190.10">
    <property type="entry name" value="Periplasmic binding protein-like II"/>
    <property type="match status" value="2"/>
</dbReference>